<dbReference type="InterPro" id="IPR037237">
    <property type="entry name" value="IlvD/EDD_N"/>
</dbReference>
<dbReference type="GO" id="GO:0004160">
    <property type="term" value="F:dihydroxy-acid dehydratase activity"/>
    <property type="evidence" value="ECO:0007669"/>
    <property type="project" value="UniProtKB-UniRule"/>
</dbReference>
<comment type="similarity">
    <text evidence="2 15">Belongs to the IlvD/Edd family.</text>
</comment>
<gene>
    <name evidence="15" type="primary">ilvD</name>
    <name evidence="19" type="ORF">C9I73_090</name>
</gene>
<feature type="binding site" evidence="15">
    <location>
        <position position="56"/>
    </location>
    <ligand>
        <name>[2Fe-2S] cluster</name>
        <dbReference type="ChEBI" id="CHEBI:190135"/>
    </ligand>
</feature>
<evidence type="ECO:0000259" key="18">
    <source>
        <dbReference type="Pfam" id="PF24877"/>
    </source>
</evidence>
<evidence type="ECO:0000259" key="17">
    <source>
        <dbReference type="Pfam" id="PF00920"/>
    </source>
</evidence>
<dbReference type="Pfam" id="PF24877">
    <property type="entry name" value="ILV_EDD_C"/>
    <property type="match status" value="1"/>
</dbReference>
<evidence type="ECO:0000313" key="20">
    <source>
        <dbReference type="Proteomes" id="UP000257017"/>
    </source>
</evidence>
<dbReference type="GO" id="GO:0009097">
    <property type="term" value="P:isoleucine biosynthetic process"/>
    <property type="evidence" value="ECO:0007669"/>
    <property type="project" value="UniProtKB-UniRule"/>
</dbReference>
<dbReference type="SUPFAM" id="SSF52016">
    <property type="entry name" value="LeuD/IlvD-like"/>
    <property type="match status" value="1"/>
</dbReference>
<dbReference type="InterPro" id="IPR004404">
    <property type="entry name" value="DihydroxyA_deHydtase"/>
</dbReference>
<evidence type="ECO:0000256" key="3">
    <source>
        <dbReference type="ARBA" id="ARBA00022605"/>
    </source>
</evidence>
<dbReference type="EMBL" id="CP028359">
    <property type="protein sequence ID" value="AXN02628.1"/>
    <property type="molecule type" value="Genomic_DNA"/>
</dbReference>
<comment type="catalytic activity">
    <reaction evidence="15">
        <text>(2R,3R)-2,3-dihydroxy-3-methylpentanoate = (S)-3-methyl-2-oxopentanoate + H2O</text>
        <dbReference type="Rhea" id="RHEA:27694"/>
        <dbReference type="ChEBI" id="CHEBI:15377"/>
        <dbReference type="ChEBI" id="CHEBI:35146"/>
        <dbReference type="ChEBI" id="CHEBI:49258"/>
        <dbReference type="EC" id="4.2.1.9"/>
    </reaction>
</comment>
<keyword evidence="10 15" id="KW-0100">Branched-chain amino acid biosynthesis</keyword>
<keyword evidence="9 15" id="KW-0456">Lyase</keyword>
<comment type="subunit">
    <text evidence="15">Homodimer.</text>
</comment>
<accession>A0A346E0X3</accession>
<evidence type="ECO:0000256" key="1">
    <source>
        <dbReference type="ARBA" id="ARBA00001946"/>
    </source>
</evidence>
<dbReference type="Proteomes" id="UP000257017">
    <property type="component" value="Chromosome"/>
</dbReference>
<dbReference type="NCBIfam" id="NF002068">
    <property type="entry name" value="PRK00911.1"/>
    <property type="match status" value="1"/>
</dbReference>
<dbReference type="AlphaFoldDB" id="A0A346E0X3"/>
<dbReference type="PANTHER" id="PTHR21000:SF5">
    <property type="entry name" value="DIHYDROXY-ACID DEHYDRATASE, MITOCHONDRIAL"/>
    <property type="match status" value="1"/>
</dbReference>
<keyword evidence="8 15" id="KW-0411">Iron-sulfur</keyword>
<dbReference type="InterPro" id="IPR042096">
    <property type="entry name" value="Dihydro-acid_dehy_C"/>
</dbReference>
<evidence type="ECO:0000313" key="19">
    <source>
        <dbReference type="EMBL" id="AXN02628.1"/>
    </source>
</evidence>
<evidence type="ECO:0000256" key="16">
    <source>
        <dbReference type="SAM" id="Coils"/>
    </source>
</evidence>
<comment type="catalytic activity">
    <reaction evidence="11">
        <text>(2R)-2,3-dihydroxy-3-methylbutanoate = 3-methyl-2-oxobutanoate + H2O</text>
        <dbReference type="Rhea" id="RHEA:24809"/>
        <dbReference type="ChEBI" id="CHEBI:11851"/>
        <dbReference type="ChEBI" id="CHEBI:15377"/>
        <dbReference type="ChEBI" id="CHEBI:49072"/>
        <dbReference type="EC" id="4.2.1.9"/>
    </reaction>
    <physiologicalReaction direction="left-to-right" evidence="11">
        <dbReference type="Rhea" id="RHEA:24810"/>
    </physiologicalReaction>
</comment>
<dbReference type="UniPathway" id="UPA00047">
    <property type="reaction ID" value="UER00057"/>
</dbReference>
<sequence length="567" mass="61827">MCMVENIVYNRYSYTLTNDEYLPASRAMLYATGLNSKDLNKPQIGIVSNWYEGNPCNMHLNILSKQTKKSINKNDMIGYQFNTIGVSDGMTMGTPGMKYSLPSREIIADSIESVVKAQHYDGIIGIPGCDKNIPGVLMGIIRTGRPSIIIYGGSIESGKYKDKKLNIVSAFEALGKKKIGKISNSEYQNIIKKSCPGPGACGGMYTANTLSTFLEALGMTLPFSSSCLASNLNKTYECDKIGFYIKELLKKQITPKKIINKSSITNAITVSMALGGSTNLVLHVLAICKTANIKFNIDNIKELAEKVPMIGNLKPSGKYLMEDIEKIGGTPILMKYLLNEGLLNGDCLTVTGKQIKENLECIPNISFDNQKVISTLYKPIQKKGHIRILYGNIAPNGAVAKISGKEGHCFKGTAKVFDSELEANKAILKNKIKSGNVIVIRYVGPQGSPGMPEMLKPTSYIMGAGLGDKVALITDGRFSGGTHGFVVGHITPEATSGGVIALIEDKDIIKIDAIKNIITLKISKKELQKRYKKINKKTKKLEQGYLSKYSQLVASATEGCITDKRKK</sequence>
<dbReference type="HAMAP" id="MF_00012">
    <property type="entry name" value="IlvD"/>
    <property type="match status" value="1"/>
</dbReference>
<feature type="active site" description="Proton acceptor" evidence="15">
    <location>
        <position position="479"/>
    </location>
</feature>
<evidence type="ECO:0000256" key="15">
    <source>
        <dbReference type="HAMAP-Rule" id="MF_00012"/>
    </source>
</evidence>
<evidence type="ECO:0000256" key="11">
    <source>
        <dbReference type="ARBA" id="ARBA00029304"/>
    </source>
</evidence>
<comment type="pathway">
    <text evidence="13 15">Amino-acid biosynthesis; L-isoleucine biosynthesis; L-isoleucine from 2-oxobutanoate: step 3/4.</text>
</comment>
<reference evidence="19 20" key="1">
    <citation type="submission" date="2018-03" db="EMBL/GenBank/DDBJ databases">
        <title>A parallel universe: an anciently diverged bacterial symbiosis in a Hawaiian planthopper (Hemiptera: Cixiidae) reveals rearranged nutritional responsibilities.</title>
        <authorList>
            <person name="Bennett G."/>
            <person name="Mao M."/>
        </authorList>
    </citation>
    <scope>NUCLEOTIDE SEQUENCE [LARGE SCALE GENOMIC DNA]</scope>
    <source>
        <strain evidence="19 20">OLIH</strain>
    </source>
</reference>
<keyword evidence="3 15" id="KW-0028">Amino-acid biosynthesis</keyword>
<evidence type="ECO:0000256" key="2">
    <source>
        <dbReference type="ARBA" id="ARBA00006486"/>
    </source>
</evidence>
<feature type="coiled-coil region" evidence="16">
    <location>
        <begin position="517"/>
        <end position="544"/>
    </location>
</feature>
<evidence type="ECO:0000256" key="4">
    <source>
        <dbReference type="ARBA" id="ARBA00022714"/>
    </source>
</evidence>
<keyword evidence="16" id="KW-0175">Coiled coil</keyword>
<keyword evidence="7 15" id="KW-0408">Iron</keyword>
<feature type="modified residue" description="N6-carboxylysine" evidence="15">
    <location>
        <position position="131"/>
    </location>
</feature>
<evidence type="ECO:0000256" key="9">
    <source>
        <dbReference type="ARBA" id="ARBA00023239"/>
    </source>
</evidence>
<dbReference type="SUPFAM" id="SSF143975">
    <property type="entry name" value="IlvD/EDD N-terminal domain-like"/>
    <property type="match status" value="1"/>
</dbReference>
<dbReference type="PROSITE" id="PS00887">
    <property type="entry name" value="ILVD_EDD_2"/>
    <property type="match status" value="1"/>
</dbReference>
<evidence type="ECO:0000256" key="12">
    <source>
        <dbReference type="ARBA" id="ARBA00029436"/>
    </source>
</evidence>
<evidence type="ECO:0000256" key="5">
    <source>
        <dbReference type="ARBA" id="ARBA00022723"/>
    </source>
</evidence>
<dbReference type="GO" id="GO:0051537">
    <property type="term" value="F:2 iron, 2 sulfur cluster binding"/>
    <property type="evidence" value="ECO:0007669"/>
    <property type="project" value="UniProtKB-UniRule"/>
</dbReference>
<dbReference type="FunFam" id="3.50.30.80:FF:000001">
    <property type="entry name" value="Dihydroxy-acid dehydratase"/>
    <property type="match status" value="1"/>
</dbReference>
<dbReference type="InterPro" id="IPR050165">
    <property type="entry name" value="DHAD_IlvD/Edd"/>
</dbReference>
<comment type="pathway">
    <text evidence="12 15">Amino-acid biosynthesis; L-valine biosynthesis; L-valine from pyruvate: step 3/4.</text>
</comment>
<evidence type="ECO:0000256" key="6">
    <source>
        <dbReference type="ARBA" id="ARBA00022842"/>
    </source>
</evidence>
<dbReference type="InterPro" id="IPR056740">
    <property type="entry name" value="ILV_EDD_C"/>
</dbReference>
<evidence type="ECO:0000256" key="10">
    <source>
        <dbReference type="ARBA" id="ARBA00023304"/>
    </source>
</evidence>
<dbReference type="EC" id="4.2.1.9" evidence="14 15"/>
<keyword evidence="6 15" id="KW-0460">Magnesium</keyword>
<proteinExistence type="inferred from homology"/>
<dbReference type="InterPro" id="IPR000581">
    <property type="entry name" value="ILV_EDD_N"/>
</dbReference>
<comment type="function">
    <text evidence="15">Functions in the biosynthesis of branched-chain amino acids. Catalyzes the dehydration of (2R,3R)-2,3-dihydroxy-3-methylpentanoate (2,3-dihydroxy-3-methylvalerate) into 2-oxo-3-methylpentanoate (2-oxo-3-methylvalerate) and of (2R)-2,3-dihydroxy-3-methylbutanoate (2,3-dihydroxyisovalerate) into 2-oxo-3-methylbutanoate (2-oxoisovalerate), the penultimate precursor to L-isoleucine and L-valine, respectively.</text>
</comment>
<comment type="cofactor">
    <cofactor evidence="15">
        <name>[2Fe-2S] cluster</name>
        <dbReference type="ChEBI" id="CHEBI:190135"/>
    </cofactor>
    <text evidence="15">Binds 1 [2Fe-2S] cluster per subunit. This cluster acts as a Lewis acid cofactor.</text>
</comment>
<evidence type="ECO:0000256" key="14">
    <source>
        <dbReference type="ARBA" id="ARBA00029490"/>
    </source>
</evidence>
<dbReference type="NCBIfam" id="TIGR00110">
    <property type="entry name" value="ilvD"/>
    <property type="match status" value="1"/>
</dbReference>
<dbReference type="PROSITE" id="PS00886">
    <property type="entry name" value="ILVD_EDD_1"/>
    <property type="match status" value="1"/>
</dbReference>
<comment type="caution">
    <text evidence="15">Lacks conserved residue(s) required for the propagation of feature annotation.</text>
</comment>
<feature type="binding site" evidence="15">
    <location>
        <position position="130"/>
    </location>
    <ligand>
        <name>Mg(2+)</name>
        <dbReference type="ChEBI" id="CHEBI:18420"/>
    </ligand>
</feature>
<dbReference type="InterPro" id="IPR020558">
    <property type="entry name" value="DiOHA_6PGluconate_deHydtase_CS"/>
</dbReference>
<dbReference type="Pfam" id="PF00920">
    <property type="entry name" value="ILVD_EDD_N"/>
    <property type="match status" value="1"/>
</dbReference>
<organism evidence="19 20">
    <name type="scientific">Candidatus Karelsulcia muelleri</name>
    <dbReference type="NCBI Taxonomy" id="336810"/>
    <lineage>
        <taxon>Bacteria</taxon>
        <taxon>Pseudomonadati</taxon>
        <taxon>Bacteroidota</taxon>
        <taxon>Flavobacteriia</taxon>
        <taxon>Flavobacteriales</taxon>
        <taxon>Candidatus Karelsulcia</taxon>
    </lineage>
</organism>
<feature type="domain" description="Dihydroxy-acid/6-phosphogluconate dehydratase C-terminal" evidence="18">
    <location>
        <begin position="371"/>
        <end position="560"/>
    </location>
</feature>
<feature type="binding site" evidence="15">
    <location>
        <position position="88"/>
    </location>
    <ligand>
        <name>Mg(2+)</name>
        <dbReference type="ChEBI" id="CHEBI:18420"/>
    </ligand>
</feature>
<dbReference type="GO" id="GO:0000287">
    <property type="term" value="F:magnesium ion binding"/>
    <property type="evidence" value="ECO:0007669"/>
    <property type="project" value="UniProtKB-UniRule"/>
</dbReference>
<dbReference type="Gene3D" id="3.50.30.80">
    <property type="entry name" value="IlvD/EDD C-terminal domain-like"/>
    <property type="match status" value="1"/>
</dbReference>
<dbReference type="UniPathway" id="UPA00049">
    <property type="reaction ID" value="UER00061"/>
</dbReference>
<name>A0A346E0X3_9FLAO</name>
<feature type="binding site" evidence="15">
    <location>
        <position position="453"/>
    </location>
    <ligand>
        <name>Mg(2+)</name>
        <dbReference type="ChEBI" id="CHEBI:18420"/>
    </ligand>
</feature>
<keyword evidence="4 15" id="KW-0001">2Fe-2S</keyword>
<feature type="domain" description="Dihydroxy-acid/6-phosphogluconate dehydratase N-terminal" evidence="17">
    <location>
        <begin position="41"/>
        <end position="358"/>
    </location>
</feature>
<dbReference type="GO" id="GO:0009099">
    <property type="term" value="P:L-valine biosynthetic process"/>
    <property type="evidence" value="ECO:0007669"/>
    <property type="project" value="UniProtKB-UniRule"/>
</dbReference>
<dbReference type="PANTHER" id="PTHR21000">
    <property type="entry name" value="DIHYDROXY-ACID DEHYDRATASE DAD"/>
    <property type="match status" value="1"/>
</dbReference>
<evidence type="ECO:0000256" key="8">
    <source>
        <dbReference type="ARBA" id="ARBA00023014"/>
    </source>
</evidence>
<evidence type="ECO:0000256" key="7">
    <source>
        <dbReference type="ARBA" id="ARBA00023004"/>
    </source>
</evidence>
<feature type="binding site" description="via carbamate group" evidence="15">
    <location>
        <position position="131"/>
    </location>
    <ligand>
        <name>Mg(2+)</name>
        <dbReference type="ChEBI" id="CHEBI:18420"/>
    </ligand>
</feature>
<keyword evidence="5 15" id="KW-0479">Metal-binding</keyword>
<protein>
    <recommendedName>
        <fullName evidence="14 15">Dihydroxy-acid dehydratase</fullName>
        <shortName evidence="15">DAD</shortName>
        <ecNumber evidence="14 15">4.2.1.9</ecNumber>
    </recommendedName>
</protein>
<comment type="cofactor">
    <cofactor evidence="1 15">
        <name>Mg(2+)</name>
        <dbReference type="ChEBI" id="CHEBI:18420"/>
    </cofactor>
</comment>
<evidence type="ECO:0000256" key="13">
    <source>
        <dbReference type="ARBA" id="ARBA00029437"/>
    </source>
</evidence>